<protein>
    <submittedName>
        <fullName evidence="2">Type II toxin-antitoxin system RelE/ParE family toxin</fullName>
    </submittedName>
</protein>
<keyword evidence="3" id="KW-1185">Reference proteome</keyword>
<gene>
    <name evidence="2" type="ORF">M0H32_17465</name>
</gene>
<name>A0ABT0GYQ4_9HYPH</name>
<evidence type="ECO:0000313" key="3">
    <source>
        <dbReference type="Proteomes" id="UP001431221"/>
    </source>
</evidence>
<sequence>MLAWPKSFLADFTAKIDWIAKTGFTGVPRDRIRPGLRAYPYRERCIYFRVDESAVTILRVLHGRQDIEVQDF</sequence>
<dbReference type="Gene3D" id="3.30.2310.20">
    <property type="entry name" value="RelE-like"/>
    <property type="match status" value="1"/>
</dbReference>
<dbReference type="InterPro" id="IPR035093">
    <property type="entry name" value="RelE/ParE_toxin_dom_sf"/>
</dbReference>
<evidence type="ECO:0000256" key="1">
    <source>
        <dbReference type="ARBA" id="ARBA00022649"/>
    </source>
</evidence>
<evidence type="ECO:0000313" key="2">
    <source>
        <dbReference type="EMBL" id="MCK7613960.1"/>
    </source>
</evidence>
<dbReference type="EMBL" id="JALNMJ010000012">
    <property type="protein sequence ID" value="MCK7613960.1"/>
    <property type="molecule type" value="Genomic_DNA"/>
</dbReference>
<accession>A0ABT0GYQ4</accession>
<dbReference type="RefSeq" id="WP_248156267.1">
    <property type="nucleotide sequence ID" value="NZ_JALNMJ010000012.1"/>
</dbReference>
<comment type="caution">
    <text evidence="2">The sequence shown here is derived from an EMBL/GenBank/DDBJ whole genome shotgun (WGS) entry which is preliminary data.</text>
</comment>
<keyword evidence="1" id="KW-1277">Toxin-antitoxin system</keyword>
<dbReference type="InterPro" id="IPR007712">
    <property type="entry name" value="RelE/ParE_toxin"/>
</dbReference>
<reference evidence="2" key="1">
    <citation type="submission" date="2022-04" db="EMBL/GenBank/DDBJ databases">
        <title>Roseibium sp. CAU 1639 isolated from mud.</title>
        <authorList>
            <person name="Kim W."/>
        </authorList>
    </citation>
    <scope>NUCLEOTIDE SEQUENCE</scope>
    <source>
        <strain evidence="2">CAU 1639</strain>
    </source>
</reference>
<dbReference type="Pfam" id="PF05016">
    <property type="entry name" value="ParE_toxin"/>
    <property type="match status" value="1"/>
</dbReference>
<dbReference type="Proteomes" id="UP001431221">
    <property type="component" value="Unassembled WGS sequence"/>
</dbReference>
<organism evidence="2 3">
    <name type="scientific">Roseibium sediminicola</name>
    <dbReference type="NCBI Taxonomy" id="2933272"/>
    <lineage>
        <taxon>Bacteria</taxon>
        <taxon>Pseudomonadati</taxon>
        <taxon>Pseudomonadota</taxon>
        <taxon>Alphaproteobacteria</taxon>
        <taxon>Hyphomicrobiales</taxon>
        <taxon>Stappiaceae</taxon>
        <taxon>Roseibium</taxon>
    </lineage>
</organism>
<proteinExistence type="predicted"/>